<dbReference type="Gene3D" id="2.40.128.180">
    <property type="match status" value="1"/>
</dbReference>
<organism evidence="1 2">
    <name type="scientific">Mya arenaria</name>
    <name type="common">Soft-shell clam</name>
    <dbReference type="NCBI Taxonomy" id="6604"/>
    <lineage>
        <taxon>Eukaryota</taxon>
        <taxon>Metazoa</taxon>
        <taxon>Spiralia</taxon>
        <taxon>Lophotrochozoa</taxon>
        <taxon>Mollusca</taxon>
        <taxon>Bivalvia</taxon>
        <taxon>Autobranchia</taxon>
        <taxon>Heteroconchia</taxon>
        <taxon>Euheterodonta</taxon>
        <taxon>Imparidentia</taxon>
        <taxon>Neoheterodontei</taxon>
        <taxon>Myida</taxon>
        <taxon>Myoidea</taxon>
        <taxon>Myidae</taxon>
        <taxon>Mya</taxon>
    </lineage>
</organism>
<dbReference type="Proteomes" id="UP001164746">
    <property type="component" value="Chromosome 15"/>
</dbReference>
<dbReference type="InterPro" id="IPR010695">
    <property type="entry name" value="FAIM1"/>
</dbReference>
<accession>A0ABY7FZJ0</accession>
<proteinExistence type="predicted"/>
<gene>
    <name evidence="1" type="ORF">MAR_013279</name>
</gene>
<reference evidence="1" key="1">
    <citation type="submission" date="2022-11" db="EMBL/GenBank/DDBJ databases">
        <title>Centuries of genome instability and evolution in soft-shell clam transmissible cancer (bioRxiv).</title>
        <authorList>
            <person name="Hart S.F.M."/>
            <person name="Yonemitsu M.A."/>
            <person name="Giersch R.M."/>
            <person name="Beal B.F."/>
            <person name="Arriagada G."/>
            <person name="Davis B.W."/>
            <person name="Ostrander E.A."/>
            <person name="Goff S.P."/>
            <person name="Metzger M.J."/>
        </authorList>
    </citation>
    <scope>NUCLEOTIDE SEQUENCE</scope>
    <source>
        <strain evidence="1">MELC-2E11</strain>
        <tissue evidence="1">Siphon/mantle</tissue>
    </source>
</reference>
<dbReference type="EMBL" id="CP111026">
    <property type="protein sequence ID" value="WAR27575.1"/>
    <property type="molecule type" value="Genomic_DNA"/>
</dbReference>
<evidence type="ECO:0000313" key="2">
    <source>
        <dbReference type="Proteomes" id="UP001164746"/>
    </source>
</evidence>
<evidence type="ECO:0000313" key="1">
    <source>
        <dbReference type="EMBL" id="WAR27575.1"/>
    </source>
</evidence>
<dbReference type="Pfam" id="PF06905">
    <property type="entry name" value="FAIM1"/>
    <property type="match status" value="1"/>
</dbReference>
<name>A0ABY7FZJ0_MYAAR</name>
<dbReference type="InterPro" id="IPR038513">
    <property type="entry name" value="FAIM1_dom_sf"/>
</dbReference>
<sequence length="115" mass="13046">MYCPVSNRGRQRKEAELQELEASVLDSFSKLWSFEIEGEYYQIVLYLAHDKDTVDIFCNEDEVIGVITNCTDEGGATFDFVIGNSYKARISCCRLPGRGLDYNLTIDGYRVPAVE</sequence>
<protein>
    <submittedName>
        <fullName evidence="1">Uncharacterized protein</fullName>
    </submittedName>
</protein>
<keyword evidence="2" id="KW-1185">Reference proteome</keyword>